<organism evidence="2 3">
    <name type="scientific">Acanthoscelides obtectus</name>
    <name type="common">Bean weevil</name>
    <name type="synonym">Bruchus obtectus</name>
    <dbReference type="NCBI Taxonomy" id="200917"/>
    <lineage>
        <taxon>Eukaryota</taxon>
        <taxon>Metazoa</taxon>
        <taxon>Ecdysozoa</taxon>
        <taxon>Arthropoda</taxon>
        <taxon>Hexapoda</taxon>
        <taxon>Insecta</taxon>
        <taxon>Pterygota</taxon>
        <taxon>Neoptera</taxon>
        <taxon>Endopterygota</taxon>
        <taxon>Coleoptera</taxon>
        <taxon>Polyphaga</taxon>
        <taxon>Cucujiformia</taxon>
        <taxon>Chrysomeloidea</taxon>
        <taxon>Chrysomelidae</taxon>
        <taxon>Bruchinae</taxon>
        <taxon>Bruchini</taxon>
        <taxon>Acanthoscelides</taxon>
    </lineage>
</organism>
<dbReference type="EMBL" id="CAKOFQ010009823">
    <property type="protein sequence ID" value="CAH2018570.1"/>
    <property type="molecule type" value="Genomic_DNA"/>
</dbReference>
<sequence length="79" mass="9469">MRHLWFESLAILKIHWRIKDEKDDPDKDTLTSAGGWWKLLQRANNQNEARCLHRKSPKAEMKMMRNEKHKSKEGRKPST</sequence>
<name>A0A9P0QF13_ACAOB</name>
<evidence type="ECO:0000256" key="1">
    <source>
        <dbReference type="SAM" id="MobiDB-lite"/>
    </source>
</evidence>
<dbReference type="Proteomes" id="UP001152888">
    <property type="component" value="Unassembled WGS sequence"/>
</dbReference>
<dbReference type="AlphaFoldDB" id="A0A9P0QF13"/>
<keyword evidence="3" id="KW-1185">Reference proteome</keyword>
<comment type="caution">
    <text evidence="2">The sequence shown here is derived from an EMBL/GenBank/DDBJ whole genome shotgun (WGS) entry which is preliminary data.</text>
</comment>
<feature type="region of interest" description="Disordered" evidence="1">
    <location>
        <begin position="48"/>
        <end position="79"/>
    </location>
</feature>
<evidence type="ECO:0000313" key="3">
    <source>
        <dbReference type="Proteomes" id="UP001152888"/>
    </source>
</evidence>
<accession>A0A9P0QF13</accession>
<feature type="compositionally biased region" description="Basic and acidic residues" evidence="1">
    <location>
        <begin position="57"/>
        <end position="66"/>
    </location>
</feature>
<reference evidence="2" key="1">
    <citation type="submission" date="2022-03" db="EMBL/GenBank/DDBJ databases">
        <authorList>
            <person name="Sayadi A."/>
        </authorList>
    </citation>
    <scope>NUCLEOTIDE SEQUENCE</scope>
</reference>
<protein>
    <submittedName>
        <fullName evidence="2">Uncharacterized protein</fullName>
    </submittedName>
</protein>
<proteinExistence type="predicted"/>
<gene>
    <name evidence="2" type="ORF">ACAOBT_LOCUS36692</name>
</gene>
<evidence type="ECO:0000313" key="2">
    <source>
        <dbReference type="EMBL" id="CAH2018570.1"/>
    </source>
</evidence>
<dbReference type="OrthoDB" id="10056847at2759"/>